<dbReference type="Gene3D" id="3.90.550.10">
    <property type="entry name" value="Spore Coat Polysaccharide Biosynthesis Protein SpsA, Chain A"/>
    <property type="match status" value="1"/>
</dbReference>
<keyword evidence="1" id="KW-0472">Membrane</keyword>
<dbReference type="SUPFAM" id="SSF53448">
    <property type="entry name" value="Nucleotide-diphospho-sugar transferases"/>
    <property type="match status" value="1"/>
</dbReference>
<dbReference type="Pfam" id="PF00535">
    <property type="entry name" value="Glycos_transf_2"/>
    <property type="match status" value="1"/>
</dbReference>
<keyword evidence="4" id="KW-1185">Reference proteome</keyword>
<evidence type="ECO:0000313" key="4">
    <source>
        <dbReference type="Proteomes" id="UP001206692"/>
    </source>
</evidence>
<name>A0ABT1SNR8_9FIRM</name>
<dbReference type="PANTHER" id="PTHR43630">
    <property type="entry name" value="POLY-BETA-1,6-N-ACETYL-D-GLUCOSAMINE SYNTHASE"/>
    <property type="match status" value="1"/>
</dbReference>
<dbReference type="Proteomes" id="UP001206692">
    <property type="component" value="Unassembled WGS sequence"/>
</dbReference>
<sequence length="244" mass="28295">MTKNEEDNIVDVVKNAKKCTDDVIIIDSGSTDKTVTLAEGQGATVCFRAWTDDFSAQRNFALEQTTADWVLYLDADERLNDELVDAVKDVLANDPLTHQYTMERKSVAFGTTFNHGVLKPDYVGRLFPRTTVTWVNKVHEHPECDLPSQRLAGHLEHYTYKNWHHWEGKLCQYTTIWAEDAYKRGKRISLSGIFFHSLGGFFKMFVSRAGFLDGWMGTYMCFNHFFYTMLKYLKLYELQRAEKK</sequence>
<protein>
    <submittedName>
        <fullName evidence="3">Glycosyltransferase family 2 protein</fullName>
    </submittedName>
</protein>
<keyword evidence="1" id="KW-0812">Transmembrane</keyword>
<gene>
    <name evidence="3" type="ORF">NE675_00435</name>
</gene>
<dbReference type="CDD" id="cd02511">
    <property type="entry name" value="Beta4Glucosyltransferase"/>
    <property type="match status" value="1"/>
</dbReference>
<dbReference type="InterPro" id="IPR001173">
    <property type="entry name" value="Glyco_trans_2-like"/>
</dbReference>
<dbReference type="PANTHER" id="PTHR43630:SF2">
    <property type="entry name" value="GLYCOSYLTRANSFERASE"/>
    <property type="match status" value="1"/>
</dbReference>
<keyword evidence="1" id="KW-1133">Transmembrane helix</keyword>
<evidence type="ECO:0000256" key="1">
    <source>
        <dbReference type="SAM" id="Phobius"/>
    </source>
</evidence>
<dbReference type="RefSeq" id="WP_154253928.1">
    <property type="nucleotide sequence ID" value="NZ_JAJCIO010000001.1"/>
</dbReference>
<accession>A0ABT1SNR8</accession>
<evidence type="ECO:0000259" key="2">
    <source>
        <dbReference type="Pfam" id="PF00535"/>
    </source>
</evidence>
<feature type="transmembrane region" description="Helical" evidence="1">
    <location>
        <begin position="212"/>
        <end position="230"/>
    </location>
</feature>
<organism evidence="3 4">
    <name type="scientific">Megasphaera massiliensis</name>
    <dbReference type="NCBI Taxonomy" id="1232428"/>
    <lineage>
        <taxon>Bacteria</taxon>
        <taxon>Bacillati</taxon>
        <taxon>Bacillota</taxon>
        <taxon>Negativicutes</taxon>
        <taxon>Veillonellales</taxon>
        <taxon>Veillonellaceae</taxon>
        <taxon>Megasphaera</taxon>
    </lineage>
</organism>
<feature type="domain" description="Glycosyltransferase 2-like" evidence="2">
    <location>
        <begin position="2"/>
        <end position="91"/>
    </location>
</feature>
<dbReference type="InterPro" id="IPR029044">
    <property type="entry name" value="Nucleotide-diphossugar_trans"/>
</dbReference>
<reference evidence="3 4" key="1">
    <citation type="submission" date="2022-06" db="EMBL/GenBank/DDBJ databases">
        <title>Isolation of gut microbiota from human fecal samples.</title>
        <authorList>
            <person name="Pamer E.G."/>
            <person name="Barat B."/>
            <person name="Waligurski E."/>
            <person name="Medina S."/>
            <person name="Paddock L."/>
            <person name="Mostad J."/>
        </authorList>
    </citation>
    <scope>NUCLEOTIDE SEQUENCE [LARGE SCALE GENOMIC DNA]</scope>
    <source>
        <strain evidence="3 4">DFI.1.1</strain>
    </source>
</reference>
<proteinExistence type="predicted"/>
<comment type="caution">
    <text evidence="3">The sequence shown here is derived from an EMBL/GenBank/DDBJ whole genome shotgun (WGS) entry which is preliminary data.</text>
</comment>
<dbReference type="EMBL" id="JANGEW010000001">
    <property type="protein sequence ID" value="MCQ5341504.1"/>
    <property type="molecule type" value="Genomic_DNA"/>
</dbReference>
<evidence type="ECO:0000313" key="3">
    <source>
        <dbReference type="EMBL" id="MCQ5341504.1"/>
    </source>
</evidence>